<accession>A0A6S7AHP5</accession>
<evidence type="ECO:0000313" key="2">
    <source>
        <dbReference type="Proteomes" id="UP000494214"/>
    </source>
</evidence>
<sequence>MPGPCEPDDSTISFAATYSALRQPAEHQKQEIAFQCEYQTEQRGRPDKPVMRYTRKQPQQQCRCEQLDQLTREKGKGTGLTGPNADSQAQCEQRIGYEIRSCPRQRRPTCRRPSDNPRYYCCCEPHGALRRQCQQEPTASLCIQRRAIRVTEYQNFHHIRIDRILIQAGPQTGFLPLPLLHGALLHQTSPLNLALRESTRFFRRMFLIPQASNPQSIAWFFAP</sequence>
<proteinExistence type="predicted"/>
<dbReference type="Proteomes" id="UP000494214">
    <property type="component" value="Unassembled WGS sequence"/>
</dbReference>
<protein>
    <submittedName>
        <fullName evidence="1">Uncharacterized protein</fullName>
    </submittedName>
</protein>
<keyword evidence="2" id="KW-1185">Reference proteome</keyword>
<dbReference type="AlphaFoldDB" id="A0A6S7AHP5"/>
<gene>
    <name evidence="1" type="ORF">LMG26690_04497</name>
</gene>
<reference evidence="1 2" key="1">
    <citation type="submission" date="2020-04" db="EMBL/GenBank/DDBJ databases">
        <authorList>
            <person name="De Canck E."/>
        </authorList>
    </citation>
    <scope>NUCLEOTIDE SEQUENCE [LARGE SCALE GENOMIC DNA]</scope>
    <source>
        <strain evidence="1 2">LMG 26690</strain>
    </source>
</reference>
<name>A0A6S7AHP5_9BURK</name>
<dbReference type="EMBL" id="CADIJM010000013">
    <property type="protein sequence ID" value="CAB3727730.1"/>
    <property type="molecule type" value="Genomic_DNA"/>
</dbReference>
<evidence type="ECO:0000313" key="1">
    <source>
        <dbReference type="EMBL" id="CAB3727730.1"/>
    </source>
</evidence>
<organism evidence="1 2">
    <name type="scientific">Achromobacter animicus</name>
    <dbReference type="NCBI Taxonomy" id="1389935"/>
    <lineage>
        <taxon>Bacteria</taxon>
        <taxon>Pseudomonadati</taxon>
        <taxon>Pseudomonadota</taxon>
        <taxon>Betaproteobacteria</taxon>
        <taxon>Burkholderiales</taxon>
        <taxon>Alcaligenaceae</taxon>
        <taxon>Achromobacter</taxon>
    </lineage>
</organism>